<keyword evidence="4 6" id="KW-1133">Transmembrane helix</keyword>
<reference evidence="7 9" key="1">
    <citation type="submission" date="2020-12" db="EMBL/GenBank/DDBJ databases">
        <title>strain FJAT-54423T represents a novel species of the genus Brevibacillus.</title>
        <authorList>
            <person name="Tang R."/>
        </authorList>
    </citation>
    <scope>NUCLEOTIDE SEQUENCE [LARGE SCALE GENOMIC DNA]</scope>
    <source>
        <strain evidence="7 9">FJAT-54423</strain>
    </source>
</reference>
<evidence type="ECO:0000256" key="4">
    <source>
        <dbReference type="ARBA" id="ARBA00022989"/>
    </source>
</evidence>
<feature type="transmembrane region" description="Helical" evidence="6">
    <location>
        <begin position="62"/>
        <end position="83"/>
    </location>
</feature>
<dbReference type="RefSeq" id="WP_198828655.1">
    <property type="nucleotide sequence ID" value="NZ_CP066308.1"/>
</dbReference>
<dbReference type="InterPro" id="IPR052770">
    <property type="entry name" value="Cobalt_transport_CbiQ"/>
</dbReference>
<dbReference type="GO" id="GO:0006824">
    <property type="term" value="P:cobalt ion transport"/>
    <property type="evidence" value="ECO:0007669"/>
    <property type="project" value="InterPro"/>
</dbReference>
<keyword evidence="5 6" id="KW-0472">Membrane</keyword>
<dbReference type="EMBL" id="CP066308">
    <property type="protein sequence ID" value="QQE75125.1"/>
    <property type="molecule type" value="Genomic_DNA"/>
</dbReference>
<proteinExistence type="predicted"/>
<dbReference type="NCBIfam" id="TIGR02454">
    <property type="entry name" value="ECF_T_CbiQ"/>
    <property type="match status" value="1"/>
</dbReference>
<dbReference type="Pfam" id="PF02361">
    <property type="entry name" value="CbiQ"/>
    <property type="match status" value="1"/>
</dbReference>
<dbReference type="KEGG" id="bcop:JD108_04110"/>
<feature type="transmembrane region" description="Helical" evidence="6">
    <location>
        <begin position="151"/>
        <end position="172"/>
    </location>
</feature>
<keyword evidence="3 6" id="KW-0812">Transmembrane</keyword>
<evidence type="ECO:0000256" key="5">
    <source>
        <dbReference type="ARBA" id="ARBA00023136"/>
    </source>
</evidence>
<dbReference type="Proteomes" id="UP000677234">
    <property type="component" value="Chromosome"/>
</dbReference>
<evidence type="ECO:0000313" key="7">
    <source>
        <dbReference type="EMBL" id="QQE75125.1"/>
    </source>
</evidence>
<dbReference type="PANTHER" id="PTHR43723:SF1">
    <property type="entry name" value="COBALT TRANSPORT PROTEIN CBIQ"/>
    <property type="match status" value="1"/>
</dbReference>
<reference evidence="8" key="2">
    <citation type="submission" date="2021-04" db="EMBL/GenBank/DDBJ databases">
        <title>Brevibacillus composti FJAT-54423, complete genome.</title>
        <authorList>
            <person name="Tang R."/>
        </authorList>
    </citation>
    <scope>NUCLEOTIDE SEQUENCE</scope>
    <source>
        <strain evidence="8">FJAT-54424</strain>
    </source>
</reference>
<evidence type="ECO:0000313" key="10">
    <source>
        <dbReference type="Proteomes" id="UP000677234"/>
    </source>
</evidence>
<dbReference type="CDD" id="cd16914">
    <property type="entry name" value="EcfT"/>
    <property type="match status" value="1"/>
</dbReference>
<evidence type="ECO:0000256" key="1">
    <source>
        <dbReference type="ARBA" id="ARBA00004651"/>
    </source>
</evidence>
<dbReference type="Proteomes" id="UP000595847">
    <property type="component" value="Chromosome"/>
</dbReference>
<evidence type="ECO:0000256" key="2">
    <source>
        <dbReference type="ARBA" id="ARBA00022475"/>
    </source>
</evidence>
<evidence type="ECO:0000313" key="8">
    <source>
        <dbReference type="EMBL" id="QUO42213.1"/>
    </source>
</evidence>
<accession>A0A7T5EM40</accession>
<evidence type="ECO:0000256" key="6">
    <source>
        <dbReference type="SAM" id="Phobius"/>
    </source>
</evidence>
<dbReference type="PANTHER" id="PTHR43723">
    <property type="entry name" value="COBALT TRANSPORT PROTEIN CBIQ"/>
    <property type="match status" value="1"/>
</dbReference>
<protein>
    <submittedName>
        <fullName evidence="7">Cobalt ECF transporter T component CbiQ</fullName>
    </submittedName>
</protein>
<dbReference type="AlphaFoldDB" id="A0A7T5EM40"/>
<comment type="subcellular location">
    <subcellularLocation>
        <location evidence="1">Cell membrane</location>
        <topology evidence="1">Multi-pass membrane protein</topology>
    </subcellularLocation>
</comment>
<gene>
    <name evidence="7" type="primary">cbiQ</name>
    <name evidence="7" type="ORF">JD108_04110</name>
    <name evidence="8" type="ORF">KDJ56_04110</name>
</gene>
<dbReference type="GO" id="GO:0043190">
    <property type="term" value="C:ATP-binding cassette (ABC) transporter complex"/>
    <property type="evidence" value="ECO:0007669"/>
    <property type="project" value="InterPro"/>
</dbReference>
<evidence type="ECO:0000313" key="9">
    <source>
        <dbReference type="Proteomes" id="UP000595847"/>
    </source>
</evidence>
<keyword evidence="10" id="KW-1185">Reference proteome</keyword>
<dbReference type="InterPro" id="IPR003339">
    <property type="entry name" value="ABC/ECF_trnsptr_transmembrane"/>
</dbReference>
<keyword evidence="2" id="KW-1003">Cell membrane</keyword>
<evidence type="ECO:0000256" key="3">
    <source>
        <dbReference type="ARBA" id="ARBA00022692"/>
    </source>
</evidence>
<dbReference type="EMBL" id="CP073708">
    <property type="protein sequence ID" value="QUO42213.1"/>
    <property type="molecule type" value="Genomic_DNA"/>
</dbReference>
<organism evidence="7 9">
    <name type="scientific">Brevibacillus composti</name>
    <dbReference type="NCBI Taxonomy" id="2796470"/>
    <lineage>
        <taxon>Bacteria</taxon>
        <taxon>Bacillati</taxon>
        <taxon>Bacillota</taxon>
        <taxon>Bacilli</taxon>
        <taxon>Bacillales</taxon>
        <taxon>Paenibacillaceae</taxon>
        <taxon>Brevibacillus</taxon>
    </lineage>
</organism>
<dbReference type="InterPro" id="IPR012809">
    <property type="entry name" value="ECF_CbiQ"/>
</dbReference>
<feature type="transmembrane region" description="Helical" evidence="6">
    <location>
        <begin position="127"/>
        <end position="145"/>
    </location>
</feature>
<name>A0A7T5EM40_9BACL</name>
<sequence length="264" mass="29374">MIRRIDALAYESGLRRLPAAHKLLFSLAALTLALISHPPVQALLFVWMSVWILVYARTPWRVYVAAVGASLVFLLAGMPALLLEAARLETAGPAAGVLASRELGGWVVYVTEEGFRRGWALAVRSQAAFVCFAFLFFTVPFAELLQVFRRLGVPAVLTDLLMIMYRFIFVLLETAQQMWIAQRARGGHAGMTAALKDAARLVFQLFARAMLRYRQMYISMTARGFADDFQVIGTVASAAPSKRYQREAAAGLIVLAILEWWMRG</sequence>